<protein>
    <submittedName>
        <fullName evidence="1">Uncharacterized protein</fullName>
    </submittedName>
</protein>
<sequence length="82" mass="9155">MKSVNKFYTYCTYCVCLRHVESRIILSVYRLRGALIARARHTHRSASAAVQSQVTRLGALSSSTVLGFGISCIETAMRDRSK</sequence>
<reference evidence="1 2" key="1">
    <citation type="journal article" date="2024" name="bioRxiv">
        <title>A reference genome for Trichogramma kaykai: A tiny desert-dwelling parasitoid wasp with competing sex-ratio distorters.</title>
        <authorList>
            <person name="Culotta J."/>
            <person name="Lindsey A.R."/>
        </authorList>
    </citation>
    <scope>NUCLEOTIDE SEQUENCE [LARGE SCALE GENOMIC DNA]</scope>
    <source>
        <strain evidence="1 2">KSX58</strain>
    </source>
</reference>
<evidence type="ECO:0000313" key="1">
    <source>
        <dbReference type="EMBL" id="KAL3395956.1"/>
    </source>
</evidence>
<dbReference type="AlphaFoldDB" id="A0ABD2WS54"/>
<dbReference type="Proteomes" id="UP001627154">
    <property type="component" value="Unassembled WGS sequence"/>
</dbReference>
<comment type="caution">
    <text evidence="1">The sequence shown here is derived from an EMBL/GenBank/DDBJ whole genome shotgun (WGS) entry which is preliminary data.</text>
</comment>
<accession>A0ABD2WS54</accession>
<keyword evidence="2" id="KW-1185">Reference proteome</keyword>
<dbReference type="EMBL" id="JBJJXI010000076">
    <property type="protein sequence ID" value="KAL3395956.1"/>
    <property type="molecule type" value="Genomic_DNA"/>
</dbReference>
<gene>
    <name evidence="1" type="ORF">TKK_010106</name>
</gene>
<proteinExistence type="predicted"/>
<organism evidence="1 2">
    <name type="scientific">Trichogramma kaykai</name>
    <dbReference type="NCBI Taxonomy" id="54128"/>
    <lineage>
        <taxon>Eukaryota</taxon>
        <taxon>Metazoa</taxon>
        <taxon>Ecdysozoa</taxon>
        <taxon>Arthropoda</taxon>
        <taxon>Hexapoda</taxon>
        <taxon>Insecta</taxon>
        <taxon>Pterygota</taxon>
        <taxon>Neoptera</taxon>
        <taxon>Endopterygota</taxon>
        <taxon>Hymenoptera</taxon>
        <taxon>Apocrita</taxon>
        <taxon>Proctotrupomorpha</taxon>
        <taxon>Chalcidoidea</taxon>
        <taxon>Trichogrammatidae</taxon>
        <taxon>Trichogramma</taxon>
    </lineage>
</organism>
<evidence type="ECO:0000313" key="2">
    <source>
        <dbReference type="Proteomes" id="UP001627154"/>
    </source>
</evidence>
<name>A0ABD2WS54_9HYME</name>